<dbReference type="InterPro" id="IPR028581">
    <property type="entry name" value="DeoC_typeI"/>
</dbReference>
<dbReference type="InterPro" id="IPR002915">
    <property type="entry name" value="DeoC/FbaB/LacD_aldolase"/>
</dbReference>
<sequence>MAHPKYTLHQVAKTIDHALLRPDMSRDEVKAGCEVAMKYDVASVCCKPADVAFCADILRGSDVHVGTVVGFPHGNSATATKVFETKQVVADGATEIDVVINIGWMKSGMYDEVREEIAAVVAAASGNQVKVILENAYLTKEEIVKACQLCEAAGADYVKTSTGFAPTGAILEDVQLMRASVSSKVEVKSAGGVKSLDMLLSFMDAGVKRSGASGTAAMLDEFVERFGA</sequence>
<comment type="similarity">
    <text evidence="1 7">Belongs to the DeoC/FbaB aldolase family. DeoC type 1 subfamily.</text>
</comment>
<protein>
    <recommendedName>
        <fullName evidence="7">Deoxyribose-phosphate aldolase</fullName>
        <shortName evidence="7">DERA</shortName>
        <ecNumber evidence="7">4.1.2.4</ecNumber>
    </recommendedName>
    <alternativeName>
        <fullName evidence="7">2-deoxy-D-ribose 5-phosphate aldolase</fullName>
    </alternativeName>
    <alternativeName>
        <fullName evidence="7">Phosphodeoxyriboaldolase</fullName>
        <shortName evidence="7">Deoxyriboaldolase</shortName>
    </alternativeName>
</protein>
<dbReference type="GO" id="GO:0016052">
    <property type="term" value="P:carbohydrate catabolic process"/>
    <property type="evidence" value="ECO:0007669"/>
    <property type="project" value="TreeGrafter"/>
</dbReference>
<evidence type="ECO:0000256" key="2">
    <source>
        <dbReference type="ARBA" id="ARBA00022490"/>
    </source>
</evidence>
<evidence type="ECO:0000256" key="3">
    <source>
        <dbReference type="ARBA" id="ARBA00023239"/>
    </source>
</evidence>
<comment type="function">
    <text evidence="6 7">Catalyzes a reversible aldol reaction between acetaldehyde and D-glyceraldehyde 3-phosphate to generate 2-deoxy-D-ribose 5-phosphate.</text>
</comment>
<evidence type="ECO:0000256" key="1">
    <source>
        <dbReference type="ARBA" id="ARBA00010936"/>
    </source>
</evidence>
<evidence type="ECO:0000256" key="5">
    <source>
        <dbReference type="ARBA" id="ARBA00048791"/>
    </source>
</evidence>
<dbReference type="KEGG" id="psuf:A1sIA56_05195"/>
<dbReference type="NCBIfam" id="TIGR00126">
    <property type="entry name" value="deoC"/>
    <property type="match status" value="1"/>
</dbReference>
<dbReference type="GO" id="GO:0009264">
    <property type="term" value="P:deoxyribonucleotide catabolic process"/>
    <property type="evidence" value="ECO:0007669"/>
    <property type="project" value="UniProtKB-UniRule"/>
</dbReference>
<comment type="pathway">
    <text evidence="7">Carbohydrate degradation; 2-deoxy-D-ribose 1-phosphate degradation; D-glyceraldehyde 3-phosphate and acetaldehyde from 2-deoxy-alpha-D-ribose 1-phosphate: step 2/2.</text>
</comment>
<dbReference type="PANTHER" id="PTHR10889:SF1">
    <property type="entry name" value="DEOXYRIBOSE-PHOSPHATE ALDOLASE"/>
    <property type="match status" value="1"/>
</dbReference>
<dbReference type="InterPro" id="IPR011343">
    <property type="entry name" value="DeoC"/>
</dbReference>
<dbReference type="SMART" id="SM01133">
    <property type="entry name" value="DeoC"/>
    <property type="match status" value="1"/>
</dbReference>
<dbReference type="Proteomes" id="UP000217215">
    <property type="component" value="Chromosome"/>
</dbReference>
<dbReference type="SUPFAM" id="SSF51569">
    <property type="entry name" value="Aldolase"/>
    <property type="match status" value="1"/>
</dbReference>
<keyword evidence="9" id="KW-1185">Reference proteome</keyword>
<keyword evidence="2 7" id="KW-0963">Cytoplasm</keyword>
<dbReference type="Pfam" id="PF01791">
    <property type="entry name" value="DeoC"/>
    <property type="match status" value="1"/>
</dbReference>
<gene>
    <name evidence="7" type="primary">deoC</name>
    <name evidence="8" type="ORF">A1sIA56_05195</name>
</gene>
<feature type="active site" description="Proton donor/acceptor" evidence="7">
    <location>
        <position position="188"/>
    </location>
</feature>
<comment type="catalytic activity">
    <reaction evidence="5 7">
        <text>2-deoxy-D-ribose 5-phosphate = D-glyceraldehyde 3-phosphate + acetaldehyde</text>
        <dbReference type="Rhea" id="RHEA:12821"/>
        <dbReference type="ChEBI" id="CHEBI:15343"/>
        <dbReference type="ChEBI" id="CHEBI:59776"/>
        <dbReference type="ChEBI" id="CHEBI:62877"/>
        <dbReference type="EC" id="4.1.2.4"/>
    </reaction>
</comment>
<dbReference type="EMBL" id="CP016773">
    <property type="protein sequence ID" value="ASY16284.1"/>
    <property type="molecule type" value="Genomic_DNA"/>
</dbReference>
<dbReference type="RefSeq" id="WP_095673867.1">
    <property type="nucleotide sequence ID" value="NZ_CP016773.1"/>
</dbReference>
<keyword evidence="4 7" id="KW-0704">Schiff base</keyword>
<accession>A0A249KHM3</accession>
<dbReference type="GO" id="GO:0005737">
    <property type="term" value="C:cytoplasm"/>
    <property type="evidence" value="ECO:0007669"/>
    <property type="project" value="UniProtKB-SubCell"/>
</dbReference>
<evidence type="ECO:0000313" key="8">
    <source>
        <dbReference type="EMBL" id="ASY16284.1"/>
    </source>
</evidence>
<dbReference type="PIRSF" id="PIRSF001357">
    <property type="entry name" value="DeoC"/>
    <property type="match status" value="1"/>
</dbReference>
<dbReference type="Gene3D" id="3.20.20.70">
    <property type="entry name" value="Aldolase class I"/>
    <property type="match status" value="1"/>
</dbReference>
<evidence type="ECO:0000256" key="6">
    <source>
        <dbReference type="ARBA" id="ARBA00056337"/>
    </source>
</evidence>
<organism evidence="8 9">
    <name type="scientific">Candidatus Planktophila sulfonica</name>
    <dbReference type="NCBI Taxonomy" id="1884904"/>
    <lineage>
        <taxon>Bacteria</taxon>
        <taxon>Bacillati</taxon>
        <taxon>Actinomycetota</taxon>
        <taxon>Actinomycetes</taxon>
        <taxon>Candidatus Nanopelagicales</taxon>
        <taxon>Candidatus Nanopelagicaceae</taxon>
        <taxon>Candidatus Planktophila</taxon>
    </lineage>
</organism>
<comment type="subcellular location">
    <subcellularLocation>
        <location evidence="7">Cytoplasm</location>
    </subcellularLocation>
</comment>
<reference evidence="8 9" key="1">
    <citation type="submission" date="2016-07" db="EMBL/GenBank/DDBJ databases">
        <title>High microdiversification within the ubiquitous acI lineage of Actinobacteria.</title>
        <authorList>
            <person name="Neuenschwander S.M."/>
            <person name="Salcher M."/>
            <person name="Ghai R."/>
            <person name="Pernthaler J."/>
        </authorList>
    </citation>
    <scope>NUCLEOTIDE SEQUENCE [LARGE SCALE GENOMIC DNA]</scope>
    <source>
        <strain evidence="8">MMS-IA-56</strain>
    </source>
</reference>
<evidence type="ECO:0000313" key="9">
    <source>
        <dbReference type="Proteomes" id="UP000217215"/>
    </source>
</evidence>
<dbReference type="GO" id="GO:0004139">
    <property type="term" value="F:deoxyribose-phosphate aldolase activity"/>
    <property type="evidence" value="ECO:0007669"/>
    <property type="project" value="UniProtKB-UniRule"/>
</dbReference>
<dbReference type="EC" id="4.1.2.4" evidence="7"/>
<keyword evidence="3 7" id="KW-0456">Lyase</keyword>
<feature type="active site" description="Proton donor/acceptor" evidence="7">
    <location>
        <position position="97"/>
    </location>
</feature>
<evidence type="ECO:0000256" key="7">
    <source>
        <dbReference type="HAMAP-Rule" id="MF_00114"/>
    </source>
</evidence>
<dbReference type="CDD" id="cd00959">
    <property type="entry name" value="DeoC"/>
    <property type="match status" value="1"/>
</dbReference>
<dbReference type="PANTHER" id="PTHR10889">
    <property type="entry name" value="DEOXYRIBOSE-PHOSPHATE ALDOLASE"/>
    <property type="match status" value="1"/>
</dbReference>
<dbReference type="HAMAP" id="MF_00114">
    <property type="entry name" value="DeoC_type1"/>
    <property type="match status" value="1"/>
</dbReference>
<dbReference type="AlphaFoldDB" id="A0A249KHM3"/>
<dbReference type="UniPathway" id="UPA00002">
    <property type="reaction ID" value="UER00468"/>
</dbReference>
<dbReference type="FunFam" id="3.20.20.70:FF:000044">
    <property type="entry name" value="Deoxyribose-phosphate aldolase"/>
    <property type="match status" value="1"/>
</dbReference>
<evidence type="ECO:0000256" key="4">
    <source>
        <dbReference type="ARBA" id="ARBA00023270"/>
    </source>
</evidence>
<name>A0A249KHM3_9ACTN</name>
<dbReference type="GO" id="GO:0006018">
    <property type="term" value="P:2-deoxyribose 1-phosphate catabolic process"/>
    <property type="evidence" value="ECO:0007669"/>
    <property type="project" value="UniProtKB-UniRule"/>
</dbReference>
<dbReference type="OrthoDB" id="6579831at2"/>
<feature type="active site" description="Schiff-base intermediate with acetaldehyde" evidence="7">
    <location>
        <position position="159"/>
    </location>
</feature>
<proteinExistence type="inferred from homology"/>
<dbReference type="InterPro" id="IPR013785">
    <property type="entry name" value="Aldolase_TIM"/>
</dbReference>